<feature type="region of interest" description="Disordered" evidence="1">
    <location>
        <begin position="238"/>
        <end position="270"/>
    </location>
</feature>
<name>A0A0P0C5B1_9BACT</name>
<evidence type="ECO:0000256" key="1">
    <source>
        <dbReference type="SAM" id="MobiDB-lite"/>
    </source>
</evidence>
<dbReference type="AlphaFoldDB" id="A0A0P0C5B1"/>
<dbReference type="EMBL" id="CP012643">
    <property type="protein sequence ID" value="ALI98439.1"/>
    <property type="molecule type" value="Genomic_DNA"/>
</dbReference>
<evidence type="ECO:0000313" key="3">
    <source>
        <dbReference type="EMBL" id="ALI98439.1"/>
    </source>
</evidence>
<feature type="region of interest" description="Disordered" evidence="1">
    <location>
        <begin position="192"/>
        <end position="213"/>
    </location>
</feature>
<feature type="compositionally biased region" description="Polar residues" evidence="1">
    <location>
        <begin position="37"/>
        <end position="54"/>
    </location>
</feature>
<dbReference type="Proteomes" id="UP000061382">
    <property type="component" value="Chromosome"/>
</dbReference>
<reference evidence="3 4" key="1">
    <citation type="submission" date="2015-08" db="EMBL/GenBank/DDBJ databases">
        <title>Complete genome sequence of Rufibacter tibetensis strain 1351t, a radiation-resistant bacterium from tibet plateau.</title>
        <authorList>
            <person name="Dai J."/>
        </authorList>
    </citation>
    <scope>NUCLEOTIDE SEQUENCE [LARGE SCALE GENOMIC DNA]</scope>
    <source>
        <strain evidence="3 4">1351</strain>
    </source>
</reference>
<dbReference type="RefSeq" id="WP_062542809.1">
    <property type="nucleotide sequence ID" value="NZ_CP012643.1"/>
</dbReference>
<evidence type="ECO:0000313" key="4">
    <source>
        <dbReference type="Proteomes" id="UP000061382"/>
    </source>
</evidence>
<dbReference type="OrthoDB" id="892388at2"/>
<feature type="chain" id="PRO_5006042412" description="Lipoprotein" evidence="2">
    <location>
        <begin position="21"/>
        <end position="270"/>
    </location>
</feature>
<organism evidence="3 4">
    <name type="scientific">Rufibacter tibetensis</name>
    <dbReference type="NCBI Taxonomy" id="512763"/>
    <lineage>
        <taxon>Bacteria</taxon>
        <taxon>Pseudomonadati</taxon>
        <taxon>Bacteroidota</taxon>
        <taxon>Cytophagia</taxon>
        <taxon>Cytophagales</taxon>
        <taxon>Hymenobacteraceae</taxon>
        <taxon>Rufibacter</taxon>
    </lineage>
</organism>
<evidence type="ECO:0008006" key="5">
    <source>
        <dbReference type="Google" id="ProtNLM"/>
    </source>
</evidence>
<dbReference type="PATRIC" id="fig|512763.3.peg.1085"/>
<feature type="compositionally biased region" description="Low complexity" evidence="1">
    <location>
        <begin position="25"/>
        <end position="36"/>
    </location>
</feature>
<protein>
    <recommendedName>
        <fullName evidence="5">Lipoprotein</fullName>
    </recommendedName>
</protein>
<feature type="region of interest" description="Disordered" evidence="1">
    <location>
        <begin position="24"/>
        <end position="67"/>
    </location>
</feature>
<keyword evidence="4" id="KW-1185">Reference proteome</keyword>
<dbReference type="KEGG" id="rti:DC20_04895"/>
<sequence length="270" mass="30684">MKKHMLMFMVAGALAFSACREDAGTSTETNENDSSTPDSASGETNDSSTVYNYEQESRERANRMSSRISQDLRLDEATQARIRTVMYNRARMMNELETRYSSTNQSAGMAADSESTMSKDVMVEEDNMMDSGMAVQSSSMQVSGYPEDYPTQYYSEMESINSNVDMEVKGFLTPEQFKMYEANRQKYYSGETKYKTQDGSKLKVEGDESKVKTDNIKIKREGAESKLKTDNLKVKKEPNETKIKTDDAKLKREKDEVKYKSGDTKIKLEN</sequence>
<gene>
    <name evidence="3" type="ORF">DC20_04895</name>
</gene>
<evidence type="ECO:0000256" key="2">
    <source>
        <dbReference type="SAM" id="SignalP"/>
    </source>
</evidence>
<keyword evidence="2" id="KW-0732">Signal</keyword>
<dbReference type="PROSITE" id="PS51257">
    <property type="entry name" value="PROKAR_LIPOPROTEIN"/>
    <property type="match status" value="1"/>
</dbReference>
<proteinExistence type="predicted"/>
<feature type="signal peptide" evidence="2">
    <location>
        <begin position="1"/>
        <end position="20"/>
    </location>
</feature>
<accession>A0A0P0C5B1</accession>